<evidence type="ECO:0000313" key="2">
    <source>
        <dbReference type="Proteomes" id="UP000499080"/>
    </source>
</evidence>
<dbReference type="Proteomes" id="UP000499080">
    <property type="component" value="Unassembled WGS sequence"/>
</dbReference>
<accession>A0A4Y2F6E0</accession>
<sequence>MHLPMAEQPLHPENGGILSPERYPFSVDIGTTFFDKAVGVDFMFMGGNVNTHRDVDDGHVDDFLEKEDIIRMIWTAISLDHSPKKNVWDALESVYPWHHPSQKPF</sequence>
<gene>
    <name evidence="1" type="ORF">AVEN_234796_1</name>
</gene>
<reference evidence="1 2" key="1">
    <citation type="journal article" date="2019" name="Sci. Rep.">
        <title>Orb-weaving spider Araneus ventricosus genome elucidates the spidroin gene catalogue.</title>
        <authorList>
            <person name="Kono N."/>
            <person name="Nakamura H."/>
            <person name="Ohtoshi R."/>
            <person name="Moran D.A.P."/>
            <person name="Shinohara A."/>
            <person name="Yoshida Y."/>
            <person name="Fujiwara M."/>
            <person name="Mori M."/>
            <person name="Tomita M."/>
            <person name="Arakawa K."/>
        </authorList>
    </citation>
    <scope>NUCLEOTIDE SEQUENCE [LARGE SCALE GENOMIC DNA]</scope>
</reference>
<name>A0A4Y2F6E0_ARAVE</name>
<dbReference type="AlphaFoldDB" id="A0A4Y2F6E0"/>
<organism evidence="1 2">
    <name type="scientific">Araneus ventricosus</name>
    <name type="common">Orbweaver spider</name>
    <name type="synonym">Epeira ventricosa</name>
    <dbReference type="NCBI Taxonomy" id="182803"/>
    <lineage>
        <taxon>Eukaryota</taxon>
        <taxon>Metazoa</taxon>
        <taxon>Ecdysozoa</taxon>
        <taxon>Arthropoda</taxon>
        <taxon>Chelicerata</taxon>
        <taxon>Arachnida</taxon>
        <taxon>Araneae</taxon>
        <taxon>Araneomorphae</taxon>
        <taxon>Entelegynae</taxon>
        <taxon>Araneoidea</taxon>
        <taxon>Araneidae</taxon>
        <taxon>Araneus</taxon>
    </lineage>
</organism>
<protein>
    <submittedName>
        <fullName evidence="1">Uncharacterized protein</fullName>
    </submittedName>
</protein>
<dbReference type="EMBL" id="BGPR01000811">
    <property type="protein sequence ID" value="GBM36407.1"/>
    <property type="molecule type" value="Genomic_DNA"/>
</dbReference>
<evidence type="ECO:0000313" key="1">
    <source>
        <dbReference type="EMBL" id="GBM36407.1"/>
    </source>
</evidence>
<proteinExistence type="predicted"/>
<comment type="caution">
    <text evidence="1">The sequence shown here is derived from an EMBL/GenBank/DDBJ whole genome shotgun (WGS) entry which is preliminary data.</text>
</comment>
<keyword evidence="2" id="KW-1185">Reference proteome</keyword>